<evidence type="ECO:0000256" key="4">
    <source>
        <dbReference type="ARBA" id="ARBA00022833"/>
    </source>
</evidence>
<evidence type="ECO:0000256" key="3">
    <source>
        <dbReference type="ARBA" id="ARBA00022723"/>
    </source>
</evidence>
<dbReference type="PIRSF" id="PIRSF006157">
    <property type="entry name" value="Doxgns_DODA"/>
    <property type="match status" value="1"/>
</dbReference>
<sequence length="260" mass="28724">MADTRQSALFVGHGDPMMALRDDDVAHALGRVGARMKAMAPRAILAVSAHWYTRGTLVQSDPHPRQVNDMYGFPEELYAIHYRPEGNAQLTERVRELLGDDVQVDDTWGIDHGVWTPLHHMLPKADVPVVELSVNGLRDARYAYDLGRRLAPLRDEGFVVMGSGNVVHNLRQVEWDNPDGTPQNVAFDQAVRKAVEARDDQAAVDYQALPSWDYAVPTPDHYLPLLTVLGASEGEAPEVFNDVRNLGAISMTSYAFGLAG</sequence>
<dbReference type="InterPro" id="IPR004183">
    <property type="entry name" value="Xdiol_dOase_suB"/>
</dbReference>
<evidence type="ECO:0000259" key="6">
    <source>
        <dbReference type="Pfam" id="PF02900"/>
    </source>
</evidence>
<keyword evidence="8" id="KW-1185">Reference proteome</keyword>
<dbReference type="EMBL" id="VUNC01000004">
    <property type="protein sequence ID" value="MST72764.1"/>
    <property type="molecule type" value="Genomic_DNA"/>
</dbReference>
<evidence type="ECO:0000313" key="7">
    <source>
        <dbReference type="EMBL" id="MST72764.1"/>
    </source>
</evidence>
<name>A0A6N7XP55_9ACTN</name>
<dbReference type="AlphaFoldDB" id="A0A6N7XP55"/>
<dbReference type="InterPro" id="IPR014436">
    <property type="entry name" value="Extradiol_dOase_DODA"/>
</dbReference>
<dbReference type="GO" id="GO:0016702">
    <property type="term" value="F:oxidoreductase activity, acting on single donors with incorporation of molecular oxygen, incorporation of two atoms of oxygen"/>
    <property type="evidence" value="ECO:0007669"/>
    <property type="project" value="UniProtKB-ARBA"/>
</dbReference>
<comment type="similarity">
    <text evidence="2">Belongs to the DODA-type extradiol aromatic ring-opening dioxygenase family.</text>
</comment>
<dbReference type="Pfam" id="PF02900">
    <property type="entry name" value="LigB"/>
    <property type="match status" value="1"/>
</dbReference>
<keyword evidence="5" id="KW-0560">Oxidoreductase</keyword>
<dbReference type="RefSeq" id="WP_154435224.1">
    <property type="nucleotide sequence ID" value="NZ_VUNC01000004.1"/>
</dbReference>
<dbReference type="CDD" id="cd07363">
    <property type="entry name" value="45_DOPA_Dioxygenase"/>
    <property type="match status" value="1"/>
</dbReference>
<dbReference type="Proteomes" id="UP000469325">
    <property type="component" value="Unassembled WGS sequence"/>
</dbReference>
<gene>
    <name evidence="7" type="ORF">FYJ68_06555</name>
</gene>
<keyword evidence="7" id="KW-0223">Dioxygenase</keyword>
<evidence type="ECO:0000256" key="5">
    <source>
        <dbReference type="ARBA" id="ARBA00023002"/>
    </source>
</evidence>
<accession>A0A6N7XP55</accession>
<dbReference type="GO" id="GO:0008270">
    <property type="term" value="F:zinc ion binding"/>
    <property type="evidence" value="ECO:0007669"/>
    <property type="project" value="InterPro"/>
</dbReference>
<dbReference type="PANTHER" id="PTHR30096:SF0">
    <property type="entry name" value="4,5-DOPA DIOXYGENASE EXTRADIOL-LIKE PROTEIN"/>
    <property type="match status" value="1"/>
</dbReference>
<comment type="caution">
    <text evidence="7">The sequence shown here is derived from an EMBL/GenBank/DDBJ whole genome shotgun (WGS) entry which is preliminary data.</text>
</comment>
<evidence type="ECO:0000256" key="2">
    <source>
        <dbReference type="ARBA" id="ARBA00007581"/>
    </source>
</evidence>
<evidence type="ECO:0000256" key="1">
    <source>
        <dbReference type="ARBA" id="ARBA00001947"/>
    </source>
</evidence>
<keyword evidence="4" id="KW-0862">Zinc</keyword>
<dbReference type="GO" id="GO:0008198">
    <property type="term" value="F:ferrous iron binding"/>
    <property type="evidence" value="ECO:0007669"/>
    <property type="project" value="InterPro"/>
</dbReference>
<organism evidence="7 8">
    <name type="scientific">Olsenella porci</name>
    <dbReference type="NCBI Taxonomy" id="2652279"/>
    <lineage>
        <taxon>Bacteria</taxon>
        <taxon>Bacillati</taxon>
        <taxon>Actinomycetota</taxon>
        <taxon>Coriobacteriia</taxon>
        <taxon>Coriobacteriales</taxon>
        <taxon>Atopobiaceae</taxon>
        <taxon>Olsenella</taxon>
    </lineage>
</organism>
<dbReference type="PANTHER" id="PTHR30096">
    <property type="entry name" value="4,5-DOPA DIOXYGENASE EXTRADIOL-LIKE PROTEIN"/>
    <property type="match status" value="1"/>
</dbReference>
<dbReference type="Gene3D" id="3.40.830.10">
    <property type="entry name" value="LigB-like"/>
    <property type="match status" value="1"/>
</dbReference>
<protein>
    <submittedName>
        <fullName evidence="7">Dioxygenase</fullName>
    </submittedName>
</protein>
<feature type="domain" description="Extradiol ring-cleavage dioxygenase class III enzyme subunit B" evidence="6">
    <location>
        <begin position="22"/>
        <end position="257"/>
    </location>
</feature>
<reference evidence="7 8" key="1">
    <citation type="submission" date="2019-08" db="EMBL/GenBank/DDBJ databases">
        <title>In-depth cultivation of the pig gut microbiome towards novel bacterial diversity and tailored functional studies.</title>
        <authorList>
            <person name="Wylensek D."/>
            <person name="Hitch T.C.A."/>
            <person name="Clavel T."/>
        </authorList>
    </citation>
    <scope>NUCLEOTIDE SEQUENCE [LARGE SCALE GENOMIC DNA]</scope>
    <source>
        <strain evidence="7 8">CA-Schmier-601-WT-1</strain>
    </source>
</reference>
<evidence type="ECO:0000313" key="8">
    <source>
        <dbReference type="Proteomes" id="UP000469325"/>
    </source>
</evidence>
<comment type="cofactor">
    <cofactor evidence="1">
        <name>Zn(2+)</name>
        <dbReference type="ChEBI" id="CHEBI:29105"/>
    </cofactor>
</comment>
<keyword evidence="3" id="KW-0479">Metal-binding</keyword>
<proteinExistence type="inferred from homology"/>
<dbReference type="SUPFAM" id="SSF53213">
    <property type="entry name" value="LigB-like"/>
    <property type="match status" value="1"/>
</dbReference>